<feature type="region of interest" description="Disordered" evidence="2">
    <location>
        <begin position="1"/>
        <end position="27"/>
    </location>
</feature>
<dbReference type="GO" id="GO:0061630">
    <property type="term" value="F:ubiquitin protein ligase activity"/>
    <property type="evidence" value="ECO:0007669"/>
    <property type="project" value="TreeGrafter"/>
</dbReference>
<feature type="compositionally biased region" description="Acidic residues" evidence="2">
    <location>
        <begin position="14"/>
        <end position="23"/>
    </location>
</feature>
<dbReference type="EMBL" id="HE575321">
    <property type="protein sequence ID" value="CCC92223.1"/>
    <property type="molecule type" value="Genomic_DNA"/>
</dbReference>
<feature type="non-terminal residue" evidence="4">
    <location>
        <position position="1"/>
    </location>
</feature>
<sequence length="130" mass="14029">NRNEDAVHPRAPDGEGEEASGDPDVEHVQNLSSPVAQLPASIAQREEEEAVEGECSHRSASLLGLDDDFLCSMCYDARATVTLLPCYHTCCCEKCCSKLRPTGESGLTCPFCRVKIVAMVCLRGLLKGSK</sequence>
<keyword evidence="1" id="KW-0479">Metal-binding</keyword>
<dbReference type="InterPro" id="IPR013083">
    <property type="entry name" value="Znf_RING/FYVE/PHD"/>
</dbReference>
<dbReference type="Pfam" id="PF13920">
    <property type="entry name" value="zf-C3HC4_3"/>
    <property type="match status" value="1"/>
</dbReference>
<dbReference type="Gene3D" id="3.30.40.10">
    <property type="entry name" value="Zinc/RING finger domain, C3HC4 (zinc finger)"/>
    <property type="match status" value="1"/>
</dbReference>
<dbReference type="VEuPathDB" id="TriTrypDB:TcIL3000_8_4440"/>
<keyword evidence="1" id="KW-0863">Zinc-finger</keyword>
<feature type="compositionally biased region" description="Basic and acidic residues" evidence="2">
    <location>
        <begin position="1"/>
        <end position="13"/>
    </location>
</feature>
<reference evidence="4" key="1">
    <citation type="journal article" date="2012" name="Proc. Natl. Acad. Sci. U.S.A.">
        <title>Antigenic diversity is generated by distinct evolutionary mechanisms in African trypanosome species.</title>
        <authorList>
            <person name="Jackson A.P."/>
            <person name="Berry A."/>
            <person name="Aslett M."/>
            <person name="Allison H.C."/>
            <person name="Burton P."/>
            <person name="Vavrova-Anderson J."/>
            <person name="Brown R."/>
            <person name="Browne H."/>
            <person name="Corton N."/>
            <person name="Hauser H."/>
            <person name="Gamble J."/>
            <person name="Gilderthorp R."/>
            <person name="Marcello L."/>
            <person name="McQuillan J."/>
            <person name="Otto T.D."/>
            <person name="Quail M.A."/>
            <person name="Sanders M.J."/>
            <person name="van Tonder A."/>
            <person name="Ginger M.L."/>
            <person name="Field M.C."/>
            <person name="Barry J.D."/>
            <person name="Hertz-Fowler C."/>
            <person name="Berriman M."/>
        </authorList>
    </citation>
    <scope>NUCLEOTIDE SEQUENCE</scope>
    <source>
        <strain evidence="4">IL3000</strain>
    </source>
</reference>
<evidence type="ECO:0000256" key="1">
    <source>
        <dbReference type="PROSITE-ProRule" id="PRU00175"/>
    </source>
</evidence>
<evidence type="ECO:0000259" key="3">
    <source>
        <dbReference type="PROSITE" id="PS50089"/>
    </source>
</evidence>
<dbReference type="GO" id="GO:0006511">
    <property type="term" value="P:ubiquitin-dependent protein catabolic process"/>
    <property type="evidence" value="ECO:0007669"/>
    <property type="project" value="TreeGrafter"/>
</dbReference>
<dbReference type="PANTHER" id="PTHR22696:SF1">
    <property type="entry name" value="E3 UBIQUITIN-PROTEIN LIGASE RNF26"/>
    <property type="match status" value="1"/>
</dbReference>
<dbReference type="InterPro" id="IPR001841">
    <property type="entry name" value="Znf_RING"/>
</dbReference>
<dbReference type="AlphaFoldDB" id="G0US61"/>
<dbReference type="PROSITE" id="PS50089">
    <property type="entry name" value="ZF_RING_2"/>
    <property type="match status" value="1"/>
</dbReference>
<dbReference type="GO" id="GO:0016567">
    <property type="term" value="P:protein ubiquitination"/>
    <property type="evidence" value="ECO:0007669"/>
    <property type="project" value="TreeGrafter"/>
</dbReference>
<feature type="domain" description="RING-type" evidence="3">
    <location>
        <begin position="71"/>
        <end position="113"/>
    </location>
</feature>
<gene>
    <name evidence="4" type="ORF">TCIL3000_8_4440</name>
</gene>
<dbReference type="SUPFAM" id="SSF57850">
    <property type="entry name" value="RING/U-box"/>
    <property type="match status" value="1"/>
</dbReference>
<accession>G0US61</accession>
<protein>
    <submittedName>
        <fullName evidence="4">Uncharacterized protein TCIL3000_8_4440</fullName>
    </submittedName>
</protein>
<dbReference type="GO" id="GO:0008270">
    <property type="term" value="F:zinc ion binding"/>
    <property type="evidence" value="ECO:0007669"/>
    <property type="project" value="UniProtKB-KW"/>
</dbReference>
<evidence type="ECO:0000313" key="4">
    <source>
        <dbReference type="EMBL" id="CCC92223.1"/>
    </source>
</evidence>
<evidence type="ECO:0000256" key="2">
    <source>
        <dbReference type="SAM" id="MobiDB-lite"/>
    </source>
</evidence>
<organism evidence="4">
    <name type="scientific">Trypanosoma congolense (strain IL3000)</name>
    <dbReference type="NCBI Taxonomy" id="1068625"/>
    <lineage>
        <taxon>Eukaryota</taxon>
        <taxon>Discoba</taxon>
        <taxon>Euglenozoa</taxon>
        <taxon>Kinetoplastea</taxon>
        <taxon>Metakinetoplastina</taxon>
        <taxon>Trypanosomatida</taxon>
        <taxon>Trypanosomatidae</taxon>
        <taxon>Trypanosoma</taxon>
        <taxon>Nannomonas</taxon>
    </lineage>
</organism>
<name>G0US61_TRYCI</name>
<dbReference type="PANTHER" id="PTHR22696">
    <property type="entry name" value="E3 UBIQUITIN-PROTEIN LIGASE RNF26"/>
    <property type="match status" value="1"/>
</dbReference>
<proteinExistence type="predicted"/>
<keyword evidence="1" id="KW-0862">Zinc</keyword>